<dbReference type="InterPro" id="IPR018060">
    <property type="entry name" value="HTH_AraC"/>
</dbReference>
<evidence type="ECO:0000256" key="9">
    <source>
        <dbReference type="SAM" id="SignalP"/>
    </source>
</evidence>
<evidence type="ECO:0000259" key="12">
    <source>
        <dbReference type="PROSITE" id="PS50110"/>
    </source>
</evidence>
<dbReference type="PROSITE" id="PS50109">
    <property type="entry name" value="HIS_KIN"/>
    <property type="match status" value="1"/>
</dbReference>
<accession>A0ABW8XQ27</accession>
<keyword evidence="14" id="KW-1185">Reference proteome</keyword>
<dbReference type="InterPro" id="IPR011110">
    <property type="entry name" value="Reg_prop"/>
</dbReference>
<dbReference type="Proteomes" id="UP001629260">
    <property type="component" value="Unassembled WGS sequence"/>
</dbReference>
<dbReference type="SUPFAM" id="SSF101898">
    <property type="entry name" value="NHL repeat"/>
    <property type="match status" value="1"/>
</dbReference>
<evidence type="ECO:0000256" key="2">
    <source>
        <dbReference type="ARBA" id="ARBA00012438"/>
    </source>
</evidence>
<dbReference type="InterPro" id="IPR003661">
    <property type="entry name" value="HisK_dim/P_dom"/>
</dbReference>
<protein>
    <recommendedName>
        <fullName evidence="2">histidine kinase</fullName>
        <ecNumber evidence="2">2.7.13.3</ecNumber>
    </recommendedName>
</protein>
<feature type="transmembrane region" description="Helical" evidence="8">
    <location>
        <begin position="889"/>
        <end position="910"/>
    </location>
</feature>
<dbReference type="SMART" id="SM00342">
    <property type="entry name" value="HTH_ARAC"/>
    <property type="match status" value="1"/>
</dbReference>
<dbReference type="Pfam" id="PF07494">
    <property type="entry name" value="Reg_prop"/>
    <property type="match status" value="2"/>
</dbReference>
<feature type="domain" description="Response regulatory" evidence="12">
    <location>
        <begin position="1195"/>
        <end position="1310"/>
    </location>
</feature>
<dbReference type="InterPro" id="IPR018062">
    <property type="entry name" value="HTH_AraC-typ_CS"/>
</dbReference>
<evidence type="ECO:0000259" key="11">
    <source>
        <dbReference type="PROSITE" id="PS50109"/>
    </source>
</evidence>
<dbReference type="SMART" id="SM00388">
    <property type="entry name" value="HisKA"/>
    <property type="match status" value="1"/>
</dbReference>
<dbReference type="Gene3D" id="2.60.40.10">
    <property type="entry name" value="Immunoglobulins"/>
    <property type="match status" value="1"/>
</dbReference>
<dbReference type="CDD" id="cd00075">
    <property type="entry name" value="HATPase"/>
    <property type="match status" value="1"/>
</dbReference>
<sequence length="1446" mass="166358">MKKKILLTLLYLIIENCLAQPVGVLKHFSHDVKLSQSNILEIQQDSKGFIWLGTYNGLIRYDGNNFQNFEVVQKGRLNLASNRVSSFKFDKKGRIWIKSEKKEVYYFDTATLSYHFPLEEKNNAFSKYFIVDYKVMPSGRVWLSSQNSSNLIVLEPNNEKRIILFNSSKLKGTRIQEIFEDAMGTTWFLTKYGICRLKKTEIHPEYMFFNMTGLSGKSYSINTVMELNDELWFGGTNGKLIRYSKTTSTFFDVQLRIDSNITKIKNVTAAKILIFTASLGIYYYDIKSGKSTIYNNKTVAGFPNGNINYMGITNERELWFDNSESGIYQFNLETKKVTHLHSDISDPTAAKVKRKTFFLTGADGTIWIQPNRESLSYWDQKQNKLLSISHCIKESIDEASDVMHATAFDNQGNLWFCSFRKGLDLIIFNNPVFSTLKSDLSKRKQNNNVRALMEDKKKNLWVASRSQKITIFDSDKKKIGYLGSDGTLSENSPGWGADIYAIFQDNSSRIWVGTRGNGLFCLIPTEKPFKFKVLHYTYNELNPFSISANDIYKIFQSASGKIYLATWGGGVNLVQETNQGIRFINYRNIWKNYPIKIADRVRSIVEDKYQHLFFVSSYNLFSFTEQNKISDKLEFKEFPQVSGNDILDILVTSDNKLLLGTNGKGIQVADLNRKRELNFQNFATENANFPMDEVIGMQEDKSGKIWLMGDNQIVRFDIKKNTAETFPKIKALIENEIFSEATKCRLANGQIVLGYSDGAIYFNPAHIPSFDFKPYLAITGFAVNNKELYEINPKNPKNPDLLKKVVLEHDQNFLRIQFAALDYIKNENVVYQYKLEGVDKEWNYIKGGQSINYTNLGRGKYTLLLSSTNSHNLWVNNQREIEITIRPSMWWTNFAFVCYFLIAIGLFILIRRIFLTIIKLRNDVQIEQELSELKLRFFTDISHEIRTPLTMITAPLEKMLSDKTISDSVKIQLQGIERNSNRLLNLVNQILDLRRIQNKRLEVSEINVVDFVSNVCENFREMSLQQKIRLELKIKASDLKVWADSDSLDKILVNLISNAFKYCHKNDVIKVIIGETDKHIFIKVKDNGPGISPVLQKRLFRRFSNYNENPNNPSTGIGLSIVKDLADKHKATILVDSEPNKGSCFQLYFLKGYEHFNHEADLVFQQTDKGSSEAAKSENKNILPVSVEMNKNKPSGLIVEDDPELRAFIVSVLESDYSIHIAENGIQGHLKATTLNPDFIISDVMMPQMDGIEMLKLIRNNIATSHIPVILLSAKSSVESKLEGMEYGADEYLTKPFELSYLKARVKNILEQRKRLQFLYSTGNITEIPIEKTLQISNQDHKFMFQVIKLVKDNISKTDFSVEELGKLMCMSRASFFNKLKDLTGVSPVVFIRDIRLNEAAEMLKKEDMLIKEICFEVGFNDLKYFGKCFKSKFNYTPAEYRRLYK</sequence>
<dbReference type="RefSeq" id="WP_408078847.1">
    <property type="nucleotide sequence ID" value="NZ_JBELQA010000001.1"/>
</dbReference>
<dbReference type="PROSITE" id="PS50110">
    <property type="entry name" value="RESPONSE_REGULATORY"/>
    <property type="match status" value="1"/>
</dbReference>
<evidence type="ECO:0000256" key="6">
    <source>
        <dbReference type="ARBA" id="ARBA00023163"/>
    </source>
</evidence>
<dbReference type="Gene3D" id="3.30.565.10">
    <property type="entry name" value="Histidine kinase-like ATPase, C-terminal domain"/>
    <property type="match status" value="1"/>
</dbReference>
<proteinExistence type="predicted"/>
<evidence type="ECO:0000259" key="10">
    <source>
        <dbReference type="PROSITE" id="PS01124"/>
    </source>
</evidence>
<keyword evidence="3 7" id="KW-0597">Phosphoprotein</keyword>
<dbReference type="SUPFAM" id="SSF52172">
    <property type="entry name" value="CheY-like"/>
    <property type="match status" value="1"/>
</dbReference>
<gene>
    <name evidence="13" type="ORF">ABS764_00455</name>
</gene>
<name>A0ABW8XQ27_9FLAO</name>
<dbReference type="InterPro" id="IPR011047">
    <property type="entry name" value="Quinoprotein_ADH-like_sf"/>
</dbReference>
<dbReference type="InterPro" id="IPR036097">
    <property type="entry name" value="HisK_dim/P_sf"/>
</dbReference>
<dbReference type="InterPro" id="IPR036890">
    <property type="entry name" value="HATPase_C_sf"/>
</dbReference>
<dbReference type="Pfam" id="PF02518">
    <property type="entry name" value="HATPase_c"/>
    <property type="match status" value="1"/>
</dbReference>
<keyword evidence="6" id="KW-0804">Transcription</keyword>
<feature type="modified residue" description="4-aspartylphosphate" evidence="7">
    <location>
        <position position="1243"/>
    </location>
</feature>
<dbReference type="PANTHER" id="PTHR43547">
    <property type="entry name" value="TWO-COMPONENT HISTIDINE KINASE"/>
    <property type="match status" value="1"/>
</dbReference>
<evidence type="ECO:0000256" key="3">
    <source>
        <dbReference type="ARBA" id="ARBA00022553"/>
    </source>
</evidence>
<dbReference type="InterPro" id="IPR003594">
    <property type="entry name" value="HATPase_dom"/>
</dbReference>
<evidence type="ECO:0000256" key="7">
    <source>
        <dbReference type="PROSITE-ProRule" id="PRU00169"/>
    </source>
</evidence>
<organism evidence="13 14">
    <name type="scientific">Flavobacterium plantiphilum</name>
    <dbReference type="NCBI Taxonomy" id="3163297"/>
    <lineage>
        <taxon>Bacteria</taxon>
        <taxon>Pseudomonadati</taxon>
        <taxon>Bacteroidota</taxon>
        <taxon>Flavobacteriia</taxon>
        <taxon>Flavobacteriales</taxon>
        <taxon>Flavobacteriaceae</taxon>
        <taxon>Flavobacterium</taxon>
    </lineage>
</organism>
<dbReference type="InterPro" id="IPR011123">
    <property type="entry name" value="Y_Y_Y"/>
</dbReference>
<dbReference type="SUPFAM" id="SSF55874">
    <property type="entry name" value="ATPase domain of HSP90 chaperone/DNA topoisomerase II/histidine kinase"/>
    <property type="match status" value="1"/>
</dbReference>
<dbReference type="PROSITE" id="PS01124">
    <property type="entry name" value="HTH_ARAC_FAMILY_2"/>
    <property type="match status" value="1"/>
</dbReference>
<evidence type="ECO:0000256" key="5">
    <source>
        <dbReference type="ARBA" id="ARBA00023125"/>
    </source>
</evidence>
<dbReference type="InterPro" id="IPR004358">
    <property type="entry name" value="Sig_transdc_His_kin-like_C"/>
</dbReference>
<feature type="domain" description="HTH araC/xylS-type" evidence="10">
    <location>
        <begin position="1345"/>
        <end position="1444"/>
    </location>
</feature>
<dbReference type="SUPFAM" id="SSF50998">
    <property type="entry name" value="Quinoprotein alcohol dehydrogenase-like"/>
    <property type="match status" value="1"/>
</dbReference>
<dbReference type="CDD" id="cd00082">
    <property type="entry name" value="HisKA"/>
    <property type="match status" value="1"/>
</dbReference>
<feature type="signal peptide" evidence="9">
    <location>
        <begin position="1"/>
        <end position="19"/>
    </location>
</feature>
<keyword evidence="8" id="KW-0812">Transmembrane</keyword>
<dbReference type="CDD" id="cd17574">
    <property type="entry name" value="REC_OmpR"/>
    <property type="match status" value="1"/>
</dbReference>
<keyword evidence="8" id="KW-1133">Transmembrane helix</keyword>
<dbReference type="InterPro" id="IPR013783">
    <property type="entry name" value="Ig-like_fold"/>
</dbReference>
<dbReference type="Pfam" id="PF12833">
    <property type="entry name" value="HTH_18"/>
    <property type="match status" value="1"/>
</dbReference>
<dbReference type="Pfam" id="PF00512">
    <property type="entry name" value="HisKA"/>
    <property type="match status" value="1"/>
</dbReference>
<dbReference type="Gene3D" id="1.10.287.130">
    <property type="match status" value="1"/>
</dbReference>
<dbReference type="Pfam" id="PF07495">
    <property type="entry name" value="Y_Y_Y"/>
    <property type="match status" value="1"/>
</dbReference>
<dbReference type="SMART" id="SM00448">
    <property type="entry name" value="REC"/>
    <property type="match status" value="1"/>
</dbReference>
<dbReference type="PROSITE" id="PS00041">
    <property type="entry name" value="HTH_ARAC_FAMILY_1"/>
    <property type="match status" value="1"/>
</dbReference>
<evidence type="ECO:0000256" key="4">
    <source>
        <dbReference type="ARBA" id="ARBA00023015"/>
    </source>
</evidence>
<dbReference type="SUPFAM" id="SSF46689">
    <property type="entry name" value="Homeodomain-like"/>
    <property type="match status" value="1"/>
</dbReference>
<reference evidence="13 14" key="1">
    <citation type="submission" date="2024-06" db="EMBL/GenBank/DDBJ databases">
        <authorList>
            <person name="Kaempfer P."/>
            <person name="Viver T."/>
        </authorList>
    </citation>
    <scope>NUCLEOTIDE SEQUENCE [LARGE SCALE GENOMIC DNA]</scope>
    <source>
        <strain evidence="13 14">ST-87</strain>
    </source>
</reference>
<dbReference type="InterPro" id="IPR009057">
    <property type="entry name" value="Homeodomain-like_sf"/>
</dbReference>
<dbReference type="PRINTS" id="PR00344">
    <property type="entry name" value="BCTRLSENSOR"/>
</dbReference>
<feature type="chain" id="PRO_5047385540" description="histidine kinase" evidence="9">
    <location>
        <begin position="20"/>
        <end position="1446"/>
    </location>
</feature>
<keyword evidence="4" id="KW-0805">Transcription regulation</keyword>
<keyword evidence="5" id="KW-0238">DNA-binding</keyword>
<keyword evidence="9" id="KW-0732">Signal</keyword>
<dbReference type="Pfam" id="PF00072">
    <property type="entry name" value="Response_reg"/>
    <property type="match status" value="1"/>
</dbReference>
<dbReference type="InterPro" id="IPR001789">
    <property type="entry name" value="Sig_transdc_resp-reg_receiver"/>
</dbReference>
<dbReference type="Gene3D" id="1.10.10.60">
    <property type="entry name" value="Homeodomain-like"/>
    <property type="match status" value="2"/>
</dbReference>
<dbReference type="InterPro" id="IPR011006">
    <property type="entry name" value="CheY-like_superfamily"/>
</dbReference>
<dbReference type="EMBL" id="JBELQA010000001">
    <property type="protein sequence ID" value="MFL9829308.1"/>
    <property type="molecule type" value="Genomic_DNA"/>
</dbReference>
<comment type="catalytic activity">
    <reaction evidence="1">
        <text>ATP + protein L-histidine = ADP + protein N-phospho-L-histidine.</text>
        <dbReference type="EC" id="2.7.13.3"/>
    </reaction>
</comment>
<dbReference type="EC" id="2.7.13.3" evidence="2"/>
<dbReference type="Gene3D" id="2.130.10.10">
    <property type="entry name" value="YVTN repeat-like/Quinoprotein amine dehydrogenase"/>
    <property type="match status" value="4"/>
</dbReference>
<dbReference type="SUPFAM" id="SSF63829">
    <property type="entry name" value="Calcium-dependent phosphotriesterase"/>
    <property type="match status" value="1"/>
</dbReference>
<evidence type="ECO:0000313" key="13">
    <source>
        <dbReference type="EMBL" id="MFL9829308.1"/>
    </source>
</evidence>
<dbReference type="InterPro" id="IPR005467">
    <property type="entry name" value="His_kinase_dom"/>
</dbReference>
<keyword evidence="8" id="KW-0472">Membrane</keyword>
<evidence type="ECO:0000256" key="1">
    <source>
        <dbReference type="ARBA" id="ARBA00000085"/>
    </source>
</evidence>
<dbReference type="InterPro" id="IPR015943">
    <property type="entry name" value="WD40/YVTN_repeat-like_dom_sf"/>
</dbReference>
<feature type="domain" description="Histidine kinase" evidence="11">
    <location>
        <begin position="940"/>
        <end position="1153"/>
    </location>
</feature>
<dbReference type="SUPFAM" id="SSF47384">
    <property type="entry name" value="Homodimeric domain of signal transducing histidine kinase"/>
    <property type="match status" value="1"/>
</dbReference>
<comment type="caution">
    <text evidence="13">The sequence shown here is derived from an EMBL/GenBank/DDBJ whole genome shotgun (WGS) entry which is preliminary data.</text>
</comment>
<evidence type="ECO:0000313" key="14">
    <source>
        <dbReference type="Proteomes" id="UP001629260"/>
    </source>
</evidence>
<dbReference type="PANTHER" id="PTHR43547:SF2">
    <property type="entry name" value="HYBRID SIGNAL TRANSDUCTION HISTIDINE KINASE C"/>
    <property type="match status" value="1"/>
</dbReference>
<evidence type="ECO:0000256" key="8">
    <source>
        <dbReference type="SAM" id="Phobius"/>
    </source>
</evidence>
<dbReference type="SMART" id="SM00387">
    <property type="entry name" value="HATPase_c"/>
    <property type="match status" value="1"/>
</dbReference>
<dbReference type="Gene3D" id="3.40.50.2300">
    <property type="match status" value="1"/>
</dbReference>